<keyword evidence="6" id="KW-0249">Electron transport</keyword>
<dbReference type="Pfam" id="PF03351">
    <property type="entry name" value="DOMON"/>
    <property type="match status" value="1"/>
</dbReference>
<reference evidence="15" key="1">
    <citation type="journal article" date="2022" name="bioRxiv">
        <title>Sequencing and chromosome-scale assembly of the giantPleurodeles waltlgenome.</title>
        <authorList>
            <person name="Brown T."/>
            <person name="Elewa A."/>
            <person name="Iarovenko S."/>
            <person name="Subramanian E."/>
            <person name="Araus A.J."/>
            <person name="Petzold A."/>
            <person name="Susuki M."/>
            <person name="Suzuki K.-i.T."/>
            <person name="Hayashi T."/>
            <person name="Toyoda A."/>
            <person name="Oliveira C."/>
            <person name="Osipova E."/>
            <person name="Leigh N.D."/>
            <person name="Simon A."/>
            <person name="Yun M.H."/>
        </authorList>
    </citation>
    <scope>NUCLEOTIDE SEQUENCE</scope>
    <source>
        <strain evidence="15">20211129_DDA</strain>
        <tissue evidence="15">Liver</tissue>
    </source>
</reference>
<feature type="domain" description="Cytochrome b561" evidence="13">
    <location>
        <begin position="356"/>
        <end position="556"/>
    </location>
</feature>
<dbReference type="Proteomes" id="UP001066276">
    <property type="component" value="Chromosome 4_1"/>
</dbReference>
<dbReference type="PROSITE" id="PS50836">
    <property type="entry name" value="DOMON"/>
    <property type="match status" value="1"/>
</dbReference>
<dbReference type="PANTHER" id="PTHR45828">
    <property type="entry name" value="CYTOCHROME B561/FERRIC REDUCTASE TRANSMEMBRANE"/>
    <property type="match status" value="1"/>
</dbReference>
<comment type="subcellular location">
    <subcellularLocation>
        <location evidence="2">Membrane</location>
        <topology evidence="2">Multi-pass membrane protein</topology>
    </subcellularLocation>
</comment>
<name>A0AAV7T6F9_PLEWA</name>
<evidence type="ECO:0000259" key="14">
    <source>
        <dbReference type="PROSITE" id="PS51019"/>
    </source>
</evidence>
<dbReference type="GO" id="GO:0016722">
    <property type="term" value="F:oxidoreductase activity, acting on metal ions"/>
    <property type="evidence" value="ECO:0007669"/>
    <property type="project" value="TreeGrafter"/>
</dbReference>
<dbReference type="FunFam" id="2.60.40.4060:FF:000003">
    <property type="entry name" value="Ferric chelate reductase 1"/>
    <property type="match status" value="1"/>
</dbReference>
<dbReference type="InterPro" id="IPR002861">
    <property type="entry name" value="Reeler_dom"/>
</dbReference>
<dbReference type="CDD" id="cd09628">
    <property type="entry name" value="DOMON_SDR_2_like"/>
    <property type="match status" value="1"/>
</dbReference>
<evidence type="ECO:0000256" key="5">
    <source>
        <dbReference type="ARBA" id="ARBA00022692"/>
    </source>
</evidence>
<evidence type="ECO:0000256" key="6">
    <source>
        <dbReference type="ARBA" id="ARBA00022982"/>
    </source>
</evidence>
<feature type="transmembrane region" description="Helical" evidence="11">
    <location>
        <begin position="469"/>
        <end position="488"/>
    </location>
</feature>
<keyword evidence="7 11" id="KW-1133">Transmembrane helix</keyword>
<keyword evidence="5 11" id="KW-0812">Transmembrane</keyword>
<dbReference type="SMART" id="SM00665">
    <property type="entry name" value="B561"/>
    <property type="match status" value="1"/>
</dbReference>
<evidence type="ECO:0000313" key="15">
    <source>
        <dbReference type="EMBL" id="KAJ1171686.1"/>
    </source>
</evidence>
<comment type="cofactor">
    <cofactor evidence="1">
        <name>heme b</name>
        <dbReference type="ChEBI" id="CHEBI:60344"/>
    </cofactor>
</comment>
<feature type="transmembrane region" description="Helical" evidence="11">
    <location>
        <begin position="438"/>
        <end position="457"/>
    </location>
</feature>
<dbReference type="SMART" id="SM00664">
    <property type="entry name" value="DoH"/>
    <property type="match status" value="1"/>
</dbReference>
<evidence type="ECO:0000256" key="11">
    <source>
        <dbReference type="SAM" id="Phobius"/>
    </source>
</evidence>
<feature type="domain" description="DOMON" evidence="12">
    <location>
        <begin position="238"/>
        <end position="353"/>
    </location>
</feature>
<feature type="transmembrane region" description="Helical" evidence="11">
    <location>
        <begin position="591"/>
        <end position="612"/>
    </location>
</feature>
<sequence>MQSAEVRKWNEIAQRAPVSPDKMMLQQSAVILAVFSIFLDPVAGYANGKVTRACSSMRPQHGHQAQDSPLHNVTVDSHIFKPGDRVKVTLSGSRFEGFFLQSRDPENLDGDAIGSFTLIDTEKSQLLTCGNVQDSAVSHTSKSRKTQIEVYWNAPSNAPQHIQFLFSVVEKYKIYWVKLPGPIISQTSAPPVTKLPKTTGAPFTSEAQAHLIKPFNSTGCGVSKFCVTNPSLCDPETDSHCFFLSFKAEDDSVLIEMSGPSEGYIAFALSHDQWMGGDDAYLCVVEDQHIQINPAYLSGRAYPEMDSEPVLRDMAWRLADGVIQCSFRRNIHLPTYKSRFDLDHPYYIFVADGEARNGLISRHHLQPLITSNKYVVVGFPENVGGSRSPLLIKAHGALMFVAWMTLVSIGVLVARFFKPVWPDGTIFGEKIWFQVHRILMVSTVLLTCTAFVLPFLYRGGWSKRAGYHPYIGSIVMALALIQLIMAVFRPPPDSLRRPLFNWAHWSTGTTARILAVVAMFLGMDVQALNLPDPWDTYMLTGFILWHVSVDVLLEIHSYCLINKAEVFDDDLVEILNPLSSVGTKGHSFKKVVLTVYICGNLAFLITFLAAIYQI</sequence>
<dbReference type="Gene3D" id="2.60.40.4060">
    <property type="entry name" value="Reeler domain"/>
    <property type="match status" value="1"/>
</dbReference>
<evidence type="ECO:0000259" key="13">
    <source>
        <dbReference type="PROSITE" id="PS50939"/>
    </source>
</evidence>
<dbReference type="PROSITE" id="PS50939">
    <property type="entry name" value="CYTOCHROME_B561"/>
    <property type="match status" value="1"/>
</dbReference>
<dbReference type="CDD" id="cd08760">
    <property type="entry name" value="Cyt_b561_FRRS1_like"/>
    <property type="match status" value="1"/>
</dbReference>
<gene>
    <name evidence="15" type="ORF">NDU88_003544</name>
</gene>
<evidence type="ECO:0000256" key="8">
    <source>
        <dbReference type="ARBA" id="ARBA00023004"/>
    </source>
</evidence>
<dbReference type="PANTHER" id="PTHR45828:SF3">
    <property type="entry name" value="FERRIC-CHELATE REDUCTASE 1"/>
    <property type="match status" value="1"/>
</dbReference>
<evidence type="ECO:0000313" key="16">
    <source>
        <dbReference type="Proteomes" id="UP001066276"/>
    </source>
</evidence>
<evidence type="ECO:0000256" key="7">
    <source>
        <dbReference type="ARBA" id="ARBA00022989"/>
    </source>
</evidence>
<dbReference type="InterPro" id="IPR005018">
    <property type="entry name" value="DOMON_domain"/>
</dbReference>
<keyword evidence="10" id="KW-0325">Glycoprotein</keyword>
<dbReference type="InterPro" id="IPR042307">
    <property type="entry name" value="Reeler_sf"/>
</dbReference>
<accession>A0AAV7T6F9</accession>
<dbReference type="GO" id="GO:0006879">
    <property type="term" value="P:intracellular iron ion homeostasis"/>
    <property type="evidence" value="ECO:0007669"/>
    <property type="project" value="TreeGrafter"/>
</dbReference>
<keyword evidence="8" id="KW-0408">Iron</keyword>
<feature type="transmembrane region" description="Helical" evidence="11">
    <location>
        <begin position="500"/>
        <end position="522"/>
    </location>
</feature>
<dbReference type="PROSITE" id="PS51019">
    <property type="entry name" value="REELIN"/>
    <property type="match status" value="1"/>
</dbReference>
<keyword evidence="4" id="KW-0813">Transport</keyword>
<protein>
    <recommendedName>
        <fullName evidence="17">Ferric-chelate reductase 1</fullName>
    </recommendedName>
</protein>
<evidence type="ECO:0000256" key="10">
    <source>
        <dbReference type="ARBA" id="ARBA00023180"/>
    </source>
</evidence>
<dbReference type="InterPro" id="IPR051237">
    <property type="entry name" value="Ferric-chelate_Red/DefProt"/>
</dbReference>
<keyword evidence="16" id="KW-1185">Reference proteome</keyword>
<evidence type="ECO:0000256" key="9">
    <source>
        <dbReference type="ARBA" id="ARBA00023136"/>
    </source>
</evidence>
<evidence type="ECO:0000256" key="4">
    <source>
        <dbReference type="ARBA" id="ARBA00022448"/>
    </source>
</evidence>
<feature type="transmembrane region" description="Helical" evidence="11">
    <location>
        <begin position="534"/>
        <end position="553"/>
    </location>
</feature>
<dbReference type="Gene3D" id="1.20.120.1770">
    <property type="match status" value="1"/>
</dbReference>
<evidence type="ECO:0000256" key="2">
    <source>
        <dbReference type="ARBA" id="ARBA00004141"/>
    </source>
</evidence>
<keyword evidence="9 11" id="KW-0472">Membrane</keyword>
<dbReference type="Pfam" id="PF03188">
    <property type="entry name" value="Cytochrom_B561"/>
    <property type="match status" value="1"/>
</dbReference>
<comment type="similarity">
    <text evidence="3">Belongs to the FRRS1 family.</text>
</comment>
<evidence type="ECO:0000259" key="12">
    <source>
        <dbReference type="PROSITE" id="PS50836"/>
    </source>
</evidence>
<dbReference type="EMBL" id="JANPWB010000007">
    <property type="protein sequence ID" value="KAJ1171686.1"/>
    <property type="molecule type" value="Genomic_DNA"/>
</dbReference>
<evidence type="ECO:0000256" key="1">
    <source>
        <dbReference type="ARBA" id="ARBA00001970"/>
    </source>
</evidence>
<dbReference type="Pfam" id="PF02014">
    <property type="entry name" value="Reeler"/>
    <property type="match status" value="1"/>
</dbReference>
<feature type="domain" description="Reelin" evidence="14">
    <location>
        <begin position="35"/>
        <end position="202"/>
    </location>
</feature>
<evidence type="ECO:0000256" key="3">
    <source>
        <dbReference type="ARBA" id="ARBA00009195"/>
    </source>
</evidence>
<comment type="caution">
    <text evidence="15">The sequence shown here is derived from an EMBL/GenBank/DDBJ whole genome shotgun (WGS) entry which is preliminary data.</text>
</comment>
<dbReference type="GO" id="GO:0016020">
    <property type="term" value="C:membrane"/>
    <property type="evidence" value="ECO:0007669"/>
    <property type="project" value="UniProtKB-SubCell"/>
</dbReference>
<proteinExistence type="inferred from homology"/>
<organism evidence="15 16">
    <name type="scientific">Pleurodeles waltl</name>
    <name type="common">Iberian ribbed newt</name>
    <dbReference type="NCBI Taxonomy" id="8319"/>
    <lineage>
        <taxon>Eukaryota</taxon>
        <taxon>Metazoa</taxon>
        <taxon>Chordata</taxon>
        <taxon>Craniata</taxon>
        <taxon>Vertebrata</taxon>
        <taxon>Euteleostomi</taxon>
        <taxon>Amphibia</taxon>
        <taxon>Batrachia</taxon>
        <taxon>Caudata</taxon>
        <taxon>Salamandroidea</taxon>
        <taxon>Salamandridae</taxon>
        <taxon>Pleurodelinae</taxon>
        <taxon>Pleurodeles</taxon>
    </lineage>
</organism>
<feature type="transmembrane region" description="Helical" evidence="11">
    <location>
        <begin position="397"/>
        <end position="417"/>
    </location>
</feature>
<dbReference type="AlphaFoldDB" id="A0AAV7T6F9"/>
<evidence type="ECO:0008006" key="17">
    <source>
        <dbReference type="Google" id="ProtNLM"/>
    </source>
</evidence>
<dbReference type="InterPro" id="IPR006593">
    <property type="entry name" value="Cyt_b561/ferric_Rdtase_TM"/>
</dbReference>
<dbReference type="CDD" id="cd08544">
    <property type="entry name" value="Reeler"/>
    <property type="match status" value="1"/>
</dbReference>